<organism evidence="1 2">
    <name type="scientific">Methylococcus capsulatus</name>
    <dbReference type="NCBI Taxonomy" id="414"/>
    <lineage>
        <taxon>Bacteria</taxon>
        <taxon>Pseudomonadati</taxon>
        <taxon>Pseudomonadota</taxon>
        <taxon>Gammaproteobacteria</taxon>
        <taxon>Methylococcales</taxon>
        <taxon>Methylococcaceae</taxon>
        <taxon>Methylococcus</taxon>
    </lineage>
</organism>
<dbReference type="EMBL" id="OX458332">
    <property type="protein sequence ID" value="CAI8774307.1"/>
    <property type="molecule type" value="Genomic_DNA"/>
</dbReference>
<sequence length="25" mass="3036">MRELNPLYNQIKDLKSRQDALRGYL</sequence>
<proteinExistence type="predicted"/>
<reference evidence="1" key="1">
    <citation type="submission" date="2023-03" db="EMBL/GenBank/DDBJ databases">
        <authorList>
            <person name="Pearce D."/>
        </authorList>
    </citation>
    <scope>NUCLEOTIDE SEQUENCE</scope>
    <source>
        <strain evidence="1">Mc</strain>
    </source>
</reference>
<evidence type="ECO:0008006" key="3">
    <source>
        <dbReference type="Google" id="ProtNLM"/>
    </source>
</evidence>
<name>A0AA35V2X2_METCP</name>
<dbReference type="AlphaFoldDB" id="A0AA35V2X2"/>
<evidence type="ECO:0000313" key="1">
    <source>
        <dbReference type="EMBL" id="CAI8774307.1"/>
    </source>
</evidence>
<accession>A0AA35V2X2</accession>
<dbReference type="Proteomes" id="UP001158598">
    <property type="component" value="Chromosome"/>
</dbReference>
<gene>
    <name evidence="1" type="ORF">MCNOR_1080</name>
</gene>
<protein>
    <recommendedName>
        <fullName evidence="3">Peptide chain release factor 2</fullName>
    </recommendedName>
</protein>
<evidence type="ECO:0000313" key="2">
    <source>
        <dbReference type="Proteomes" id="UP001158598"/>
    </source>
</evidence>